<dbReference type="PANTHER" id="PTHR35841">
    <property type="entry name" value="PHOSPHONATES-BINDING PERIPLASMIC PROTEIN"/>
    <property type="match status" value="1"/>
</dbReference>
<dbReference type="Proteomes" id="UP000321250">
    <property type="component" value="Unassembled WGS sequence"/>
</dbReference>
<comment type="caution">
    <text evidence="1">The sequence shown here is derived from an EMBL/GenBank/DDBJ whole genome shotgun (WGS) entry which is preliminary data.</text>
</comment>
<dbReference type="SUPFAM" id="SSF53850">
    <property type="entry name" value="Periplasmic binding protein-like II"/>
    <property type="match status" value="1"/>
</dbReference>
<protein>
    <submittedName>
        <fullName evidence="1">PhnD/SsuA/transferrin family substrate-binding protein</fullName>
    </submittedName>
</protein>
<evidence type="ECO:0000313" key="2">
    <source>
        <dbReference type="Proteomes" id="UP000321250"/>
    </source>
</evidence>
<dbReference type="EMBL" id="VOQR01000001">
    <property type="protein sequence ID" value="TXC72723.1"/>
    <property type="molecule type" value="Genomic_DNA"/>
</dbReference>
<sequence length="261" mass="27133">MYDHPAQHAANDRLWGEIARILRARGVADVPDRLDRTRDVHAIWRDPALLFGQACGYPLLADRALSLRVLALPVYDAPACGRATHASLLVARADDGRDSLAAYRGTRAAINDRLSNTGMNLFRATLAPIVGEGTFFADVIQTGAHRASVVAVGAGAADLAAIDGVTYAALDRFEPALTAKLKIVARSPESPTLPFVTAAATSIETVAALRIALDLVMADPGLADARAALFLAGHEPASAAALAPIAAIEATATAAGYPVLA</sequence>
<keyword evidence="2" id="KW-1185">Reference proteome</keyword>
<name>A0A5C6UIS7_9SPHN</name>
<reference evidence="1 2" key="1">
    <citation type="journal article" date="2013" name="Antonie Van Leeuwenhoek">
        <title>Sphingomonas ginsenosidivorax sp. nov., with the ability to transform ginsenosides.</title>
        <authorList>
            <person name="Jin X.F."/>
            <person name="Kim J.K."/>
            <person name="Liu Q.M."/>
            <person name="Kang M.S."/>
            <person name="He D."/>
            <person name="Jin F.X."/>
            <person name="Kim S.C."/>
            <person name="Im W.T."/>
        </authorList>
    </citation>
    <scope>NUCLEOTIDE SEQUENCE [LARGE SCALE GENOMIC DNA]</scope>
    <source>
        <strain evidence="1 2">KHI67</strain>
    </source>
</reference>
<gene>
    <name evidence="1" type="ORF">FSB78_03240</name>
</gene>
<dbReference type="OrthoDB" id="7353682at2"/>
<proteinExistence type="predicted"/>
<accession>A0A5C6UIS7</accession>
<dbReference type="AlphaFoldDB" id="A0A5C6UIS7"/>
<dbReference type="Pfam" id="PF12974">
    <property type="entry name" value="Phosphonate-bd"/>
    <property type="match status" value="1"/>
</dbReference>
<dbReference type="PANTHER" id="PTHR35841:SF1">
    <property type="entry name" value="PHOSPHONATES-BINDING PERIPLASMIC PROTEIN"/>
    <property type="match status" value="1"/>
</dbReference>
<evidence type="ECO:0000313" key="1">
    <source>
        <dbReference type="EMBL" id="TXC72723.1"/>
    </source>
</evidence>
<organism evidence="1 2">
    <name type="scientific">Sphingomonas ginsenosidivorax</name>
    <dbReference type="NCBI Taxonomy" id="862135"/>
    <lineage>
        <taxon>Bacteria</taxon>
        <taxon>Pseudomonadati</taxon>
        <taxon>Pseudomonadota</taxon>
        <taxon>Alphaproteobacteria</taxon>
        <taxon>Sphingomonadales</taxon>
        <taxon>Sphingomonadaceae</taxon>
        <taxon>Sphingomonas</taxon>
    </lineage>
</organism>
<dbReference type="Gene3D" id="3.40.190.10">
    <property type="entry name" value="Periplasmic binding protein-like II"/>
    <property type="match status" value="1"/>
</dbReference>